<dbReference type="AlphaFoldDB" id="A0A482EBU0"/>
<reference evidence="1" key="3">
    <citation type="submission" date="2019-03" db="EMBL/GenBank/DDBJ databases">
        <authorList>
            <person name="Zhang Y.Q."/>
        </authorList>
    </citation>
    <scope>NUCLEOTIDE SEQUENCE</scope>
    <source>
        <strain evidence="1">YMF1.01900</strain>
    </source>
</reference>
<evidence type="ECO:0000313" key="2">
    <source>
        <dbReference type="EMBL" id="QBM31672.1"/>
    </source>
</evidence>
<protein>
    <submittedName>
        <fullName evidence="2">Uncharacterized protein</fullName>
    </submittedName>
</protein>
<name>A0A482EBU0_9PEZI</name>
<dbReference type="EMBL" id="MK547645">
    <property type="protein sequence ID" value="QBM31672.1"/>
    <property type="molecule type" value="Genomic_DNA"/>
</dbReference>
<sequence>MWYPSQFYAYRNSICFNRKIPNLTKWTIICTLFNSHIWNKCTNPFLISRKVTTRNYVTTNGFLTKLEKNVLIKYNTLPNNYLIKQPNSLVANRIIMSHTEVIKTIYGLDYIKDIKHYFHKPVKLNVPGIYLCKGKY</sequence>
<geneLocation type="mitochondrion" evidence="2"/>
<proteinExistence type="predicted"/>
<organism evidence="2">
    <name type="scientific">Arthrobotrys musiformis</name>
    <dbReference type="NCBI Taxonomy" id="47236"/>
    <lineage>
        <taxon>Eukaryota</taxon>
        <taxon>Fungi</taxon>
        <taxon>Dikarya</taxon>
        <taxon>Ascomycota</taxon>
        <taxon>Pezizomycotina</taxon>
        <taxon>Orbiliomycetes</taxon>
        <taxon>Orbiliales</taxon>
        <taxon>Orbiliaceae</taxon>
        <taxon>Arthrobotrys</taxon>
    </lineage>
</organism>
<gene>
    <name evidence="2" type="primary">orf136</name>
</gene>
<evidence type="ECO:0000313" key="1">
    <source>
        <dbReference type="EMBL" id="QBM31522.1"/>
    </source>
</evidence>
<keyword evidence="2" id="KW-0496">Mitochondrion</keyword>
<reference evidence="2" key="1">
    <citation type="journal article" date="2019" name="Mitochondrial DNA Part B Resour">
        <title>The complete mitochondrial genomes of the nematode-trapping fungus Arthrobotrys musiformis.</title>
        <authorList>
            <person name="Zhang Y.-Q."/>
            <person name="Yu Z.-F."/>
        </authorList>
    </citation>
    <scope>NUCLEOTIDE SEQUENCE</scope>
    <source>
        <strain evidence="2">YMF1.03721</strain>
    </source>
</reference>
<accession>A0A482EBU0</accession>
<dbReference type="GeneID" id="39697767"/>
<dbReference type="RefSeq" id="YP_009574404.1">
    <property type="nucleotide sequence ID" value="NC_041444.1"/>
</dbReference>
<reference evidence="2" key="2">
    <citation type="submission" date="2019-02" db="EMBL/GenBank/DDBJ databases">
        <authorList>
            <person name="Zhang Y."/>
        </authorList>
    </citation>
    <scope>NUCLEOTIDE SEQUENCE</scope>
    <source>
        <strain evidence="2">YMF1.03721</strain>
    </source>
</reference>
<dbReference type="EMBL" id="MK633966">
    <property type="protein sequence ID" value="QBM31522.1"/>
    <property type="molecule type" value="Genomic_DNA"/>
</dbReference>